<evidence type="ECO:0000313" key="2">
    <source>
        <dbReference type="Proteomes" id="UP001172101"/>
    </source>
</evidence>
<dbReference type="AlphaFoldDB" id="A0AA40AD56"/>
<evidence type="ECO:0000313" key="1">
    <source>
        <dbReference type="EMBL" id="KAK0713642.1"/>
    </source>
</evidence>
<organism evidence="1 2">
    <name type="scientific">Lasiosphaeria miniovina</name>
    <dbReference type="NCBI Taxonomy" id="1954250"/>
    <lineage>
        <taxon>Eukaryota</taxon>
        <taxon>Fungi</taxon>
        <taxon>Dikarya</taxon>
        <taxon>Ascomycota</taxon>
        <taxon>Pezizomycotina</taxon>
        <taxon>Sordariomycetes</taxon>
        <taxon>Sordariomycetidae</taxon>
        <taxon>Sordariales</taxon>
        <taxon>Lasiosphaeriaceae</taxon>
        <taxon>Lasiosphaeria</taxon>
    </lineage>
</organism>
<dbReference type="GeneID" id="85329011"/>
<gene>
    <name evidence="1" type="ORF">B0T26DRAFT_753733</name>
</gene>
<sequence>MSMRIFTQALGMAVDEVERFLADIARELQDRNIHFYYILYAGMSVYGRKPE</sequence>
<dbReference type="RefSeq" id="XP_060294965.1">
    <property type="nucleotide sequence ID" value="XM_060445741.1"/>
</dbReference>
<protein>
    <submittedName>
        <fullName evidence="1">Uncharacterized protein</fullName>
    </submittedName>
</protein>
<dbReference type="EMBL" id="JAUIRO010000005">
    <property type="protein sequence ID" value="KAK0713642.1"/>
    <property type="molecule type" value="Genomic_DNA"/>
</dbReference>
<reference evidence="1" key="1">
    <citation type="submission" date="2023-06" db="EMBL/GenBank/DDBJ databases">
        <title>Genome-scale phylogeny and comparative genomics of the fungal order Sordariales.</title>
        <authorList>
            <consortium name="Lawrence Berkeley National Laboratory"/>
            <person name="Hensen N."/>
            <person name="Bonometti L."/>
            <person name="Westerberg I."/>
            <person name="Brannstrom I.O."/>
            <person name="Guillou S."/>
            <person name="Cros-Aarteil S."/>
            <person name="Calhoun S."/>
            <person name="Haridas S."/>
            <person name="Kuo A."/>
            <person name="Mondo S."/>
            <person name="Pangilinan J."/>
            <person name="Riley R."/>
            <person name="LaButti K."/>
            <person name="Andreopoulos B."/>
            <person name="Lipzen A."/>
            <person name="Chen C."/>
            <person name="Yanf M."/>
            <person name="Daum C."/>
            <person name="Ng V."/>
            <person name="Clum A."/>
            <person name="Steindorff A."/>
            <person name="Ohm R."/>
            <person name="Martin F."/>
            <person name="Silar P."/>
            <person name="Natvig D."/>
            <person name="Lalanne C."/>
            <person name="Gautier V."/>
            <person name="Ament-velasquez S.L."/>
            <person name="Kruys A."/>
            <person name="Hutchinson M.I."/>
            <person name="Powell A.J."/>
            <person name="Barry K."/>
            <person name="Miller A.N."/>
            <person name="Grigoriev I.V."/>
            <person name="Debuchy R."/>
            <person name="Gladieux P."/>
            <person name="Thoren M.H."/>
            <person name="Johannesson H."/>
        </authorList>
    </citation>
    <scope>NUCLEOTIDE SEQUENCE</scope>
    <source>
        <strain evidence="1">SMH2392-1A</strain>
    </source>
</reference>
<name>A0AA40AD56_9PEZI</name>
<comment type="caution">
    <text evidence="1">The sequence shown here is derived from an EMBL/GenBank/DDBJ whole genome shotgun (WGS) entry which is preliminary data.</text>
</comment>
<dbReference type="Proteomes" id="UP001172101">
    <property type="component" value="Unassembled WGS sequence"/>
</dbReference>
<accession>A0AA40AD56</accession>
<proteinExistence type="predicted"/>
<keyword evidence="2" id="KW-1185">Reference proteome</keyword>